<evidence type="ECO:0000256" key="4">
    <source>
        <dbReference type="ARBA" id="ARBA00023143"/>
    </source>
</evidence>
<dbReference type="InterPro" id="IPR003481">
    <property type="entry name" value="FliD_N"/>
</dbReference>
<dbReference type="EMBL" id="JAWRCP010000001">
    <property type="protein sequence ID" value="MDW6093514.1"/>
    <property type="molecule type" value="Genomic_DNA"/>
</dbReference>
<comment type="subunit">
    <text evidence="2 5">Homopentamer.</text>
</comment>
<reference evidence="9 10" key="1">
    <citation type="submission" date="2023-11" db="EMBL/GenBank/DDBJ databases">
        <title>Plant-associative lifestyle of Vibrio porteresiae and its evolutionary dynamics.</title>
        <authorList>
            <person name="Rameshkumar N."/>
            <person name="Kirti K."/>
        </authorList>
    </citation>
    <scope>NUCLEOTIDE SEQUENCE [LARGE SCALE GENOMIC DNA]</scope>
    <source>
        <strain evidence="9 10">MSSRF7</strain>
    </source>
</reference>
<evidence type="ECO:0000259" key="8">
    <source>
        <dbReference type="Pfam" id="PF07195"/>
    </source>
</evidence>
<dbReference type="RefSeq" id="WP_038183729.1">
    <property type="nucleotide sequence ID" value="NZ_AP024903.1"/>
</dbReference>
<dbReference type="PANTHER" id="PTHR30288:SF0">
    <property type="entry name" value="FLAGELLAR HOOK-ASSOCIATED PROTEIN 2"/>
    <property type="match status" value="1"/>
</dbReference>
<comment type="function">
    <text evidence="5">Required for morphogenesis and for the elongation of the flagellar filament by facilitating polymerization of the flagellin monomers at the tip of growing filament. Forms a capping structure, which prevents flagellin subunits (transported through the central channel of the flagellum) from leaking out without polymerization at the distal end.</text>
</comment>
<name>A0ABU4IZ23_9VIBR</name>
<keyword evidence="3 5" id="KW-0175">Coiled coil</keyword>
<evidence type="ECO:0000259" key="7">
    <source>
        <dbReference type="Pfam" id="PF02465"/>
    </source>
</evidence>
<keyword evidence="9" id="KW-0966">Cell projection</keyword>
<dbReference type="Pfam" id="PF07196">
    <property type="entry name" value="Flagellin_IN"/>
    <property type="match status" value="1"/>
</dbReference>
<keyword evidence="5" id="KW-0964">Secreted</keyword>
<comment type="caution">
    <text evidence="9">The sequence shown here is derived from an EMBL/GenBank/DDBJ whole genome shotgun (WGS) entry which is preliminary data.</text>
</comment>
<proteinExistence type="inferred from homology"/>
<evidence type="ECO:0000256" key="2">
    <source>
        <dbReference type="ARBA" id="ARBA00011255"/>
    </source>
</evidence>
<feature type="compositionally biased region" description="Basic and acidic residues" evidence="6">
    <location>
        <begin position="285"/>
        <end position="299"/>
    </location>
</feature>
<feature type="coiled-coil region" evidence="5">
    <location>
        <begin position="354"/>
        <end position="421"/>
    </location>
</feature>
<keyword evidence="10" id="KW-1185">Reference proteome</keyword>
<evidence type="ECO:0000256" key="6">
    <source>
        <dbReference type="SAM" id="MobiDB-lite"/>
    </source>
</evidence>
<keyword evidence="9" id="KW-0969">Cilium</keyword>
<dbReference type="InterPro" id="IPR010809">
    <property type="entry name" value="FliD_C"/>
</dbReference>
<evidence type="ECO:0000256" key="3">
    <source>
        <dbReference type="ARBA" id="ARBA00023054"/>
    </source>
</evidence>
<sequence>MSLGPLGMNSGMDINSMVRKIVDSERVPKQQRIDNQRTQNNASISAYGRLRESLDTMKTLMTNFRQEKAFALRKVDTTNEHVVSATATTDAIAGRYAIDVLQLAQSHKVASDVFAEDEKFGPGKLHISLGNRSFTVDIQSHSHLKDVVNGINAAKGNPGVRASVINDIDGPRLIIASNQSGQENKIQIGVDAPKGSSLKKLEYKTLEQRVKDLEKARSQAQQLITPLTPEQQKIAGKVAEKLETAARAVDQSVADEIRQAAEKVQSSDAPTGELSDSAASAAADAAKKAQDYVRPEDRIPGWSETASGTLLDSYQEPQPELDQNAIDKSADVPGWSNTASGTLYDSYVTPKEAKAKLQDKLAQEEANIEAAVRSGQMTPEEAKAQERAKLSPEERAYIEKVEKVQSELQAAQDAFDAYQGMSEVQSAQDAKVMLDGVATLSSNNNVIENAIDGVNLTVKGKTKANQPPAEIDIEYDRDTVKDDIHKFVDAYNQFYQLSKELSNVDPQTGQAGPLAGDSVVRNADSRLKRVFSSQINQAPENLKTLTEFGITTTRQGTLEINEDMLTRQLNNNFNKLGEFFGGRDGFAKRIEDAIQGMTGVTGSLRTREKSMVEQNHRLDDDQQALDRRMTTLEQRTHDKFLAMQDATSKMQSQLSGMMNALGSSNG</sequence>
<feature type="region of interest" description="Disordered" evidence="6">
    <location>
        <begin position="259"/>
        <end position="304"/>
    </location>
</feature>
<feature type="domain" description="Flagellar hook-associated protein 2 N-terminal" evidence="7">
    <location>
        <begin position="10"/>
        <end position="107"/>
    </location>
</feature>
<evidence type="ECO:0000313" key="10">
    <source>
        <dbReference type="Proteomes" id="UP001279860"/>
    </source>
</evidence>
<accession>A0ABU4IZ23</accession>
<dbReference type="PANTHER" id="PTHR30288">
    <property type="entry name" value="FLAGELLAR CAP/ASSEMBLY PROTEIN FLID"/>
    <property type="match status" value="1"/>
</dbReference>
<dbReference type="Proteomes" id="UP001279860">
    <property type="component" value="Unassembled WGS sequence"/>
</dbReference>
<dbReference type="Pfam" id="PF07195">
    <property type="entry name" value="FliD_C"/>
    <property type="match status" value="1"/>
</dbReference>
<protein>
    <recommendedName>
        <fullName evidence="5">Flagellar hook-associated protein 2</fullName>
        <shortName evidence="5">HAP2</shortName>
    </recommendedName>
    <alternativeName>
        <fullName evidence="5">Flagellar cap protein</fullName>
    </alternativeName>
</protein>
<evidence type="ECO:0000256" key="1">
    <source>
        <dbReference type="ARBA" id="ARBA00009764"/>
    </source>
</evidence>
<organism evidence="9 10">
    <name type="scientific">Vibrio rhizosphaerae</name>
    <dbReference type="NCBI Taxonomy" id="398736"/>
    <lineage>
        <taxon>Bacteria</taxon>
        <taxon>Pseudomonadati</taxon>
        <taxon>Pseudomonadota</taxon>
        <taxon>Gammaproteobacteria</taxon>
        <taxon>Vibrionales</taxon>
        <taxon>Vibrionaceae</taxon>
        <taxon>Vibrio</taxon>
    </lineage>
</organism>
<keyword evidence="9" id="KW-0282">Flagellum</keyword>
<evidence type="ECO:0000313" key="9">
    <source>
        <dbReference type="EMBL" id="MDW6093514.1"/>
    </source>
</evidence>
<comment type="subcellular location">
    <subcellularLocation>
        <location evidence="5">Secreted</location>
    </subcellularLocation>
    <subcellularLocation>
        <location evidence="5">Bacterial flagellum</location>
    </subcellularLocation>
</comment>
<dbReference type="InterPro" id="IPR040026">
    <property type="entry name" value="FliD"/>
</dbReference>
<dbReference type="InterPro" id="IPR010810">
    <property type="entry name" value="Flagellin_hook_IN_motif"/>
</dbReference>
<comment type="similarity">
    <text evidence="1 5">Belongs to the FliD family.</text>
</comment>
<evidence type="ECO:0000256" key="5">
    <source>
        <dbReference type="RuleBase" id="RU362066"/>
    </source>
</evidence>
<feature type="compositionally biased region" description="Low complexity" evidence="6">
    <location>
        <begin position="275"/>
        <end position="284"/>
    </location>
</feature>
<feature type="coiled-coil region" evidence="5">
    <location>
        <begin position="196"/>
        <end position="223"/>
    </location>
</feature>
<gene>
    <name evidence="9" type="primary">fliD</name>
    <name evidence="9" type="ORF">SBX64_13235</name>
</gene>
<feature type="domain" description="Flagellar hook-associated protein 2 C-terminal" evidence="8">
    <location>
        <begin position="427"/>
        <end position="652"/>
    </location>
</feature>
<dbReference type="NCBIfam" id="NF006435">
    <property type="entry name" value="PRK08724.1"/>
    <property type="match status" value="1"/>
</dbReference>
<dbReference type="Pfam" id="PF02465">
    <property type="entry name" value="FliD_N"/>
    <property type="match status" value="1"/>
</dbReference>
<keyword evidence="4 5" id="KW-0975">Bacterial flagellum</keyword>